<dbReference type="GeneID" id="73321670"/>
<dbReference type="InterPro" id="IPR036188">
    <property type="entry name" value="FAD/NAD-bd_sf"/>
</dbReference>
<keyword evidence="6 9" id="KW-0503">Monooxygenase</keyword>
<proteinExistence type="inferred from homology"/>
<dbReference type="AlphaFoldDB" id="A0AA37NTB5"/>
<dbReference type="SUPFAM" id="SSF51905">
    <property type="entry name" value="FAD/NAD(P)-binding domain"/>
    <property type="match status" value="1"/>
</dbReference>
<reference evidence="9 10" key="1">
    <citation type="submission" date="2022-03" db="EMBL/GenBank/DDBJ databases">
        <title>Genome data of Colletotrichum spp.</title>
        <authorList>
            <person name="Utami Y.D."/>
            <person name="Hiruma K."/>
        </authorList>
    </citation>
    <scope>NUCLEOTIDE SEQUENCE [LARGE SCALE GENOMIC DNA]</scope>
    <source>
        <strain evidence="9 10">MAFF 239500</strain>
    </source>
</reference>
<evidence type="ECO:0000256" key="2">
    <source>
        <dbReference type="ARBA" id="ARBA00007992"/>
    </source>
</evidence>
<dbReference type="PRINTS" id="PR00420">
    <property type="entry name" value="RNGMNOXGNASE"/>
</dbReference>
<feature type="transmembrane region" description="Helical" evidence="7">
    <location>
        <begin position="596"/>
        <end position="614"/>
    </location>
</feature>
<keyword evidence="5" id="KW-0560">Oxidoreductase</keyword>
<dbReference type="RefSeq" id="XP_049123037.1">
    <property type="nucleotide sequence ID" value="XM_049267080.1"/>
</dbReference>
<keyword evidence="10" id="KW-1185">Reference proteome</keyword>
<comment type="cofactor">
    <cofactor evidence="1">
        <name>FAD</name>
        <dbReference type="ChEBI" id="CHEBI:57692"/>
    </cofactor>
</comment>
<organism evidence="9 10">
    <name type="scientific">Colletotrichum spaethianum</name>
    <dbReference type="NCBI Taxonomy" id="700344"/>
    <lineage>
        <taxon>Eukaryota</taxon>
        <taxon>Fungi</taxon>
        <taxon>Dikarya</taxon>
        <taxon>Ascomycota</taxon>
        <taxon>Pezizomycotina</taxon>
        <taxon>Sordariomycetes</taxon>
        <taxon>Hypocreomycetidae</taxon>
        <taxon>Glomerellales</taxon>
        <taxon>Glomerellaceae</taxon>
        <taxon>Colletotrichum</taxon>
        <taxon>Colletotrichum spaethianum species complex</taxon>
    </lineage>
</organism>
<feature type="transmembrane region" description="Helical" evidence="7">
    <location>
        <begin position="545"/>
        <end position="570"/>
    </location>
</feature>
<gene>
    <name evidence="9" type="ORF">ColSpa_00868</name>
</gene>
<keyword evidence="3" id="KW-0285">Flavoprotein</keyword>
<dbReference type="PANTHER" id="PTHR47356">
    <property type="entry name" value="FAD-DEPENDENT MONOOXYGENASE ASQG-RELATED"/>
    <property type="match status" value="1"/>
</dbReference>
<keyword evidence="4" id="KW-0274">FAD</keyword>
<dbReference type="InterPro" id="IPR002938">
    <property type="entry name" value="FAD-bd"/>
</dbReference>
<keyword evidence="7" id="KW-0812">Transmembrane</keyword>
<protein>
    <submittedName>
        <fullName evidence="9">FAD-dependent monooxygenase andE</fullName>
    </submittedName>
</protein>
<dbReference type="Gene3D" id="3.50.50.60">
    <property type="entry name" value="FAD/NAD(P)-binding domain"/>
    <property type="match status" value="1"/>
</dbReference>
<dbReference type="InterPro" id="IPR050562">
    <property type="entry name" value="FAD_mOase_fung"/>
</dbReference>
<sequence>MEAKSDQSTFKVIIAGGSIAGLTLALMLERIGVDFVVLEAYKEIAPQAGASIALLPNGIRVLDQLGCWDDIYAISEKGLLIPKSLLTCFVFVRYGYPSVFLDRKMVIEVLYNHIADKSKIMISQKVNSIESSSEGVKVITKHGDEFNGDIVVGCDGVHSTVRKEIARLEGSSQEDQLEATYCCVWGIATDVPHVPKGLLANTYGDNYSYLCADGPANRFYCALIMRMKEKCIGDAIPNFTPDDCATMVKLHENDTVIPGVKFGDVYSRMVATICTPLAETVFKRWYSGRLMLVGDAAHKFEPLSGQGGNNAIETAAALTNALNRALGKSPNRKLSIEQIREVFESTQQVRKPRTSRLIKASHDQQNIEANQASIKTAITAQVMKLLDIDAVLAQIDGVTLDAVSLNMLPMPCRPRLVPFHDERHRQPVNRGWLTVALVAIFIGIAYVGESLLWRAGIENGTFALMEKAYRDGRHYNCDPALQTFTGLRAFDEFFGPIVAFFYPATTSPSTSPASLTMYYLLMMLFALEPLVLVEGYRRRNRLSLVAGASCFILAAVILGAGMVFPIFFAVQCLSSHSWSHFIPTTREIPKHVADHLFLGVLLGFAVQHWQYFWLMT</sequence>
<dbReference type="Proteomes" id="UP001055115">
    <property type="component" value="Unassembled WGS sequence"/>
</dbReference>
<evidence type="ECO:0000256" key="6">
    <source>
        <dbReference type="ARBA" id="ARBA00023033"/>
    </source>
</evidence>
<evidence type="ECO:0000313" key="9">
    <source>
        <dbReference type="EMBL" id="GKT40687.1"/>
    </source>
</evidence>
<dbReference type="GO" id="GO:0071949">
    <property type="term" value="F:FAD binding"/>
    <property type="evidence" value="ECO:0007669"/>
    <property type="project" value="InterPro"/>
</dbReference>
<evidence type="ECO:0000313" key="10">
    <source>
        <dbReference type="Proteomes" id="UP001055115"/>
    </source>
</evidence>
<evidence type="ECO:0000256" key="7">
    <source>
        <dbReference type="SAM" id="Phobius"/>
    </source>
</evidence>
<dbReference type="PANTHER" id="PTHR47356:SF2">
    <property type="entry name" value="FAD-BINDING DOMAIN-CONTAINING PROTEIN-RELATED"/>
    <property type="match status" value="1"/>
</dbReference>
<evidence type="ECO:0000256" key="3">
    <source>
        <dbReference type="ARBA" id="ARBA00022630"/>
    </source>
</evidence>
<evidence type="ECO:0000256" key="4">
    <source>
        <dbReference type="ARBA" id="ARBA00022827"/>
    </source>
</evidence>
<name>A0AA37NTB5_9PEZI</name>
<keyword evidence="7" id="KW-0472">Membrane</keyword>
<accession>A0AA37NTB5</accession>
<dbReference type="GO" id="GO:0004497">
    <property type="term" value="F:monooxygenase activity"/>
    <property type="evidence" value="ECO:0007669"/>
    <property type="project" value="UniProtKB-KW"/>
</dbReference>
<evidence type="ECO:0000259" key="8">
    <source>
        <dbReference type="Pfam" id="PF01494"/>
    </source>
</evidence>
<comment type="similarity">
    <text evidence="2">Belongs to the paxM FAD-dependent monooxygenase family.</text>
</comment>
<feature type="transmembrane region" description="Helical" evidence="7">
    <location>
        <begin position="431"/>
        <end position="448"/>
    </location>
</feature>
<comment type="caution">
    <text evidence="9">The sequence shown here is derived from an EMBL/GenBank/DDBJ whole genome shotgun (WGS) entry which is preliminary data.</text>
</comment>
<evidence type="ECO:0000256" key="1">
    <source>
        <dbReference type="ARBA" id="ARBA00001974"/>
    </source>
</evidence>
<dbReference type="EMBL" id="BQXU01000001">
    <property type="protein sequence ID" value="GKT40687.1"/>
    <property type="molecule type" value="Genomic_DNA"/>
</dbReference>
<feature type="domain" description="FAD-binding" evidence="8">
    <location>
        <begin position="11"/>
        <end position="327"/>
    </location>
</feature>
<feature type="transmembrane region" description="Helical" evidence="7">
    <location>
        <begin position="516"/>
        <end position="533"/>
    </location>
</feature>
<keyword evidence="7" id="KW-1133">Transmembrane helix</keyword>
<evidence type="ECO:0000256" key="5">
    <source>
        <dbReference type="ARBA" id="ARBA00023002"/>
    </source>
</evidence>
<dbReference type="Pfam" id="PF01494">
    <property type="entry name" value="FAD_binding_3"/>
    <property type="match status" value="1"/>
</dbReference>